<reference evidence="3" key="1">
    <citation type="journal article" date="2019" name="Int. J. Syst. Evol. Microbiol.">
        <title>The Global Catalogue of Microorganisms (GCM) 10K type strain sequencing project: providing services to taxonomists for standard genome sequencing and annotation.</title>
        <authorList>
            <consortium name="The Broad Institute Genomics Platform"/>
            <consortium name="The Broad Institute Genome Sequencing Center for Infectious Disease"/>
            <person name="Wu L."/>
            <person name="Ma J."/>
        </authorList>
    </citation>
    <scope>NUCLEOTIDE SEQUENCE [LARGE SCALE GENOMIC DNA]</scope>
    <source>
        <strain evidence="3">CGMCC 1.12125</strain>
    </source>
</reference>
<keyword evidence="3" id="KW-1185">Reference proteome</keyword>
<protein>
    <recommendedName>
        <fullName evidence="4">DUF2238 domain-containing protein</fullName>
    </recommendedName>
</protein>
<proteinExistence type="predicted"/>
<dbReference type="Proteomes" id="UP001595965">
    <property type="component" value="Unassembled WGS sequence"/>
</dbReference>
<name>A0ABV8XXA6_9MICC</name>
<keyword evidence="1" id="KW-0812">Transmembrane</keyword>
<feature type="transmembrane region" description="Helical" evidence="1">
    <location>
        <begin position="35"/>
        <end position="63"/>
    </location>
</feature>
<feature type="transmembrane region" description="Helical" evidence="1">
    <location>
        <begin position="145"/>
        <end position="164"/>
    </location>
</feature>
<keyword evidence="1" id="KW-0472">Membrane</keyword>
<keyword evidence="1" id="KW-1133">Transmembrane helix</keyword>
<evidence type="ECO:0000313" key="2">
    <source>
        <dbReference type="EMBL" id="MFC4428945.1"/>
    </source>
</evidence>
<feature type="transmembrane region" description="Helical" evidence="1">
    <location>
        <begin position="184"/>
        <end position="202"/>
    </location>
</feature>
<evidence type="ECO:0008006" key="4">
    <source>
        <dbReference type="Google" id="ProtNLM"/>
    </source>
</evidence>
<dbReference type="InterPro" id="IPR014509">
    <property type="entry name" value="YjdF-like"/>
</dbReference>
<feature type="transmembrane region" description="Helical" evidence="1">
    <location>
        <begin position="75"/>
        <end position="93"/>
    </location>
</feature>
<feature type="transmembrane region" description="Helical" evidence="1">
    <location>
        <begin position="105"/>
        <end position="124"/>
    </location>
</feature>
<gene>
    <name evidence="2" type="ORF">ACFO0K_04535</name>
</gene>
<evidence type="ECO:0000313" key="3">
    <source>
        <dbReference type="Proteomes" id="UP001595965"/>
    </source>
</evidence>
<sequence length="208" mass="21638">MAAETHGGLAARLWQEAVRTLRVDGPLPARLLADAAALLTLLSLVLGLWDSTVAVALYALVLLGQTVVRLAPLRAPVQAGTAVTLLFAAWAAMLDAYQLIPWLDLMAHVVATGLLAAIVAAALLRGGWLRPGSTATSAVRTGQTLLTAGLGALLAVLWEVGEWFGHTLLDPAIQVGYEDTVGDLAAGVLGSLLAGLFLDRLVKDGPWP</sequence>
<evidence type="ECO:0000256" key="1">
    <source>
        <dbReference type="SAM" id="Phobius"/>
    </source>
</evidence>
<dbReference type="RefSeq" id="WP_344229206.1">
    <property type="nucleotide sequence ID" value="NZ_BAAALH010000002.1"/>
</dbReference>
<organism evidence="2 3">
    <name type="scientific">Citricoccus alkalitolerans</name>
    <dbReference type="NCBI Taxonomy" id="246603"/>
    <lineage>
        <taxon>Bacteria</taxon>
        <taxon>Bacillati</taxon>
        <taxon>Actinomycetota</taxon>
        <taxon>Actinomycetes</taxon>
        <taxon>Micrococcales</taxon>
        <taxon>Micrococcaceae</taxon>
        <taxon>Citricoccus</taxon>
    </lineage>
</organism>
<accession>A0ABV8XXA6</accession>
<dbReference type="EMBL" id="JBHSEN010000001">
    <property type="protein sequence ID" value="MFC4428945.1"/>
    <property type="molecule type" value="Genomic_DNA"/>
</dbReference>
<dbReference type="Pfam" id="PF09997">
    <property type="entry name" value="DUF2238"/>
    <property type="match status" value="1"/>
</dbReference>
<comment type="caution">
    <text evidence="2">The sequence shown here is derived from an EMBL/GenBank/DDBJ whole genome shotgun (WGS) entry which is preliminary data.</text>
</comment>